<gene>
    <name evidence="11" type="ORF">EB796_002067</name>
</gene>
<evidence type="ECO:0000256" key="2">
    <source>
        <dbReference type="ARBA" id="ARBA00004186"/>
    </source>
</evidence>
<dbReference type="GO" id="GO:0060236">
    <property type="term" value="P:regulation of mitotic spindle organization"/>
    <property type="evidence" value="ECO:0007669"/>
    <property type="project" value="InterPro"/>
</dbReference>
<evidence type="ECO:0000256" key="4">
    <source>
        <dbReference type="ARBA" id="ARBA00022490"/>
    </source>
</evidence>
<evidence type="ECO:0000259" key="10">
    <source>
        <dbReference type="Pfam" id="PF12214"/>
    </source>
</evidence>
<evidence type="ECO:0000256" key="8">
    <source>
        <dbReference type="SAM" id="MobiDB-lite"/>
    </source>
</evidence>
<dbReference type="Proteomes" id="UP000593567">
    <property type="component" value="Unassembled WGS sequence"/>
</dbReference>
<feature type="domain" description="TPX2 C-terminal" evidence="9">
    <location>
        <begin position="424"/>
        <end position="498"/>
    </location>
</feature>
<dbReference type="AlphaFoldDB" id="A0A7J7KN83"/>
<feature type="domain" description="TPX2 central" evidence="10">
    <location>
        <begin position="182"/>
        <end position="344"/>
    </location>
</feature>
<keyword evidence="5" id="KW-0206">Cytoskeleton</keyword>
<dbReference type="PANTHER" id="PTHR14326:SF44">
    <property type="entry name" value="TARGETING PROTEIN FOR XKLP2"/>
    <property type="match status" value="1"/>
</dbReference>
<evidence type="ECO:0000256" key="3">
    <source>
        <dbReference type="ARBA" id="ARBA00005885"/>
    </source>
</evidence>
<feature type="coiled-coil region" evidence="7">
    <location>
        <begin position="435"/>
        <end position="474"/>
    </location>
</feature>
<dbReference type="InterPro" id="IPR027329">
    <property type="entry name" value="TPX2_C"/>
</dbReference>
<sequence>MILLLILESCSTQRSLASGSTKTSSLSGKKALSGSLSRLMKCTESARLKRQGLSPSSKRKGAVGTTDVKPPKIPKNTIPQSPSFLRRPRNRVTPIKSSEQLELEKVEREKQEMQSLKKINDAVLRNSSGGSIKRSARNATPTNTSSQVKAKRSIYDVMKNSADGSKKSLNKPGAPRRDVYARITKPISPKFQTAKRERPATVLSEAERVELELKQMKQQQFKAAPLDRKVLEGTATGTKIREPAKVTQPYQFNLPQIKSYQTCQPTPSRRVPKEGSNLLAIIKAQPAPKPKAVFKPVLQHKSTAADPFTFESKEEQRLRRRAELLQRVEEEERKLREFKANPLPPSPAPLPQRKVQPVTQVEPFQLRIDERGEQQQQRFQQQLRKEEKQMLEATIVKAKPANILNKQPFAIKKEAPKYTEPLNIQLSSTKRAEERKQYALEKEETDRKMAAIEAEMKKREELRALKELRQLRKETVIKPEPIKHYKPLEIKRSERPLTLAKSPRFAKR</sequence>
<comment type="similarity">
    <text evidence="3">Belongs to the TPX2 family.</text>
</comment>
<evidence type="ECO:0000256" key="5">
    <source>
        <dbReference type="ARBA" id="ARBA00023212"/>
    </source>
</evidence>
<dbReference type="GO" id="GO:0005819">
    <property type="term" value="C:spindle"/>
    <property type="evidence" value="ECO:0007669"/>
    <property type="project" value="UniProtKB-SubCell"/>
</dbReference>
<feature type="compositionally biased region" description="Polar residues" evidence="8">
    <location>
        <begin position="137"/>
        <end position="146"/>
    </location>
</feature>
<dbReference type="PANTHER" id="PTHR14326">
    <property type="entry name" value="TARGETING PROTEIN FOR XKLP2"/>
    <property type="match status" value="1"/>
</dbReference>
<evidence type="ECO:0000313" key="12">
    <source>
        <dbReference type="Proteomes" id="UP000593567"/>
    </source>
</evidence>
<dbReference type="InterPro" id="IPR027330">
    <property type="entry name" value="TPX2_central_dom"/>
</dbReference>
<comment type="caution">
    <text evidence="11">The sequence shown here is derived from an EMBL/GenBank/DDBJ whole genome shotgun (WGS) entry which is preliminary data.</text>
</comment>
<dbReference type="OrthoDB" id="1684416at2759"/>
<keyword evidence="4" id="KW-0963">Cytoplasm</keyword>
<name>A0A7J7KN83_BUGNE</name>
<proteinExistence type="inferred from homology"/>
<evidence type="ECO:0000256" key="7">
    <source>
        <dbReference type="SAM" id="Coils"/>
    </source>
</evidence>
<protein>
    <submittedName>
        <fullName evidence="11">TPX2</fullName>
    </submittedName>
</protein>
<feature type="region of interest" description="Disordered" evidence="8">
    <location>
        <begin position="339"/>
        <end position="358"/>
    </location>
</feature>
<dbReference type="InterPro" id="IPR009675">
    <property type="entry name" value="TPX2_fam"/>
</dbReference>
<feature type="region of interest" description="Disordered" evidence="8">
    <location>
        <begin position="46"/>
        <end position="92"/>
    </location>
</feature>
<dbReference type="GO" id="GO:0005634">
    <property type="term" value="C:nucleus"/>
    <property type="evidence" value="ECO:0007669"/>
    <property type="project" value="UniProtKB-SubCell"/>
</dbReference>
<feature type="region of interest" description="Disordered" evidence="8">
    <location>
        <begin position="126"/>
        <end position="146"/>
    </location>
</feature>
<accession>A0A7J7KN83</accession>
<evidence type="ECO:0000313" key="11">
    <source>
        <dbReference type="EMBL" id="KAF6039607.1"/>
    </source>
</evidence>
<dbReference type="Pfam" id="PF06886">
    <property type="entry name" value="TPX2"/>
    <property type="match status" value="1"/>
</dbReference>
<dbReference type="Pfam" id="PF12214">
    <property type="entry name" value="TPX2_importin"/>
    <property type="match status" value="1"/>
</dbReference>
<feature type="coiled-coil region" evidence="7">
    <location>
        <begin position="96"/>
        <end position="126"/>
    </location>
</feature>
<comment type="subcellular location">
    <subcellularLocation>
        <location evidence="2">Cytoplasm</location>
        <location evidence="2">Cytoskeleton</location>
        <location evidence="2">Spindle</location>
    </subcellularLocation>
    <subcellularLocation>
        <location evidence="1">Nucleus</location>
    </subcellularLocation>
</comment>
<evidence type="ECO:0000259" key="9">
    <source>
        <dbReference type="Pfam" id="PF06886"/>
    </source>
</evidence>
<evidence type="ECO:0000256" key="1">
    <source>
        <dbReference type="ARBA" id="ARBA00004123"/>
    </source>
</evidence>
<evidence type="ECO:0000256" key="6">
    <source>
        <dbReference type="ARBA" id="ARBA00023242"/>
    </source>
</evidence>
<keyword evidence="12" id="KW-1185">Reference proteome</keyword>
<dbReference type="EMBL" id="VXIV02000229">
    <property type="protein sequence ID" value="KAF6039607.1"/>
    <property type="molecule type" value="Genomic_DNA"/>
</dbReference>
<organism evidence="11 12">
    <name type="scientific">Bugula neritina</name>
    <name type="common">Brown bryozoan</name>
    <name type="synonym">Sertularia neritina</name>
    <dbReference type="NCBI Taxonomy" id="10212"/>
    <lineage>
        <taxon>Eukaryota</taxon>
        <taxon>Metazoa</taxon>
        <taxon>Spiralia</taxon>
        <taxon>Lophotrochozoa</taxon>
        <taxon>Bryozoa</taxon>
        <taxon>Gymnolaemata</taxon>
        <taxon>Cheilostomatida</taxon>
        <taxon>Flustrina</taxon>
        <taxon>Buguloidea</taxon>
        <taxon>Bugulidae</taxon>
        <taxon>Bugula</taxon>
    </lineage>
</organism>
<reference evidence="11" key="1">
    <citation type="submission" date="2020-06" db="EMBL/GenBank/DDBJ databases">
        <title>Draft genome of Bugula neritina, a colonial animal packing powerful symbionts and potential medicines.</title>
        <authorList>
            <person name="Rayko M."/>
        </authorList>
    </citation>
    <scope>NUCLEOTIDE SEQUENCE [LARGE SCALE GENOMIC DNA]</scope>
    <source>
        <strain evidence="11">Kwan_BN1</strain>
    </source>
</reference>
<dbReference type="GO" id="GO:0005874">
    <property type="term" value="C:microtubule"/>
    <property type="evidence" value="ECO:0007669"/>
    <property type="project" value="InterPro"/>
</dbReference>
<keyword evidence="7" id="KW-0175">Coiled coil</keyword>
<keyword evidence="6" id="KW-0539">Nucleus</keyword>